<dbReference type="EMBL" id="CAEZVF010000045">
    <property type="protein sequence ID" value="CAB4619167.1"/>
    <property type="molecule type" value="Genomic_DNA"/>
</dbReference>
<dbReference type="SUPFAM" id="SSF56784">
    <property type="entry name" value="HAD-like"/>
    <property type="match status" value="1"/>
</dbReference>
<dbReference type="Gene3D" id="3.40.50.1000">
    <property type="entry name" value="HAD superfamily/HAD-like"/>
    <property type="match status" value="1"/>
</dbReference>
<dbReference type="InterPro" id="IPR023214">
    <property type="entry name" value="HAD_sf"/>
</dbReference>
<dbReference type="AlphaFoldDB" id="A0A6J6VPK3"/>
<dbReference type="EMBL" id="CAEZSO010000079">
    <property type="protein sequence ID" value="CAB4542637.1"/>
    <property type="molecule type" value="Genomic_DNA"/>
</dbReference>
<name>A0A6J6VPK3_9ZZZZ</name>
<sequence length="295" mass="31567">MSDFTLVATDLDGTLIDPQGRISDFTRETLRAVEESGRLLVFVTGRPPRWMGPIVEETGHRGIAICANGAVVMDLHTEHIDVAHVMDEREALEITRRIRELLPTVGFAVERVGVNRRADVEFGREPHYIPRWPTPDNPPLAPIDELVVGGGLIKILARVPQEFEPPSDPNALGPDPTRGFDAAPLVDEFLASAQEILEGLATVTHSNPNDTLLEISAPGITKATALADFAAERGISAGQVIAFGDQPNDLPMLAWAGRAIAVENAHPAVLGAVAERAGSVHADGVAHALRAILSL</sequence>
<dbReference type="EMBL" id="CAEZZX010000035">
    <property type="protein sequence ID" value="CAB4773446.1"/>
    <property type="molecule type" value="Genomic_DNA"/>
</dbReference>
<dbReference type="Pfam" id="PF08282">
    <property type="entry name" value="Hydrolase_3"/>
    <property type="match status" value="2"/>
</dbReference>
<organism evidence="3">
    <name type="scientific">freshwater metagenome</name>
    <dbReference type="NCBI Taxonomy" id="449393"/>
    <lineage>
        <taxon>unclassified sequences</taxon>
        <taxon>metagenomes</taxon>
        <taxon>ecological metagenomes</taxon>
    </lineage>
</organism>
<evidence type="ECO:0000313" key="3">
    <source>
        <dbReference type="EMBL" id="CAB4773446.1"/>
    </source>
</evidence>
<proteinExistence type="predicted"/>
<evidence type="ECO:0000313" key="1">
    <source>
        <dbReference type="EMBL" id="CAB4542637.1"/>
    </source>
</evidence>
<dbReference type="PANTHER" id="PTHR10000">
    <property type="entry name" value="PHOSPHOSERINE PHOSPHATASE"/>
    <property type="match status" value="1"/>
</dbReference>
<accession>A0A6J6VPK3</accession>
<dbReference type="GO" id="GO:0000287">
    <property type="term" value="F:magnesium ion binding"/>
    <property type="evidence" value="ECO:0007669"/>
    <property type="project" value="TreeGrafter"/>
</dbReference>
<gene>
    <name evidence="1" type="ORF">UFOPK1446_00489</name>
    <name evidence="2" type="ORF">UFOPK1939_00436</name>
    <name evidence="3" type="ORF">UFOPK2938_00281</name>
</gene>
<dbReference type="GO" id="GO:0005829">
    <property type="term" value="C:cytosol"/>
    <property type="evidence" value="ECO:0007669"/>
    <property type="project" value="TreeGrafter"/>
</dbReference>
<reference evidence="3" key="1">
    <citation type="submission" date="2020-05" db="EMBL/GenBank/DDBJ databases">
        <authorList>
            <person name="Chiriac C."/>
            <person name="Salcher M."/>
            <person name="Ghai R."/>
            <person name="Kavagutti S V."/>
        </authorList>
    </citation>
    <scope>NUCLEOTIDE SEQUENCE</scope>
</reference>
<dbReference type="PANTHER" id="PTHR10000:SF8">
    <property type="entry name" value="HAD SUPERFAMILY HYDROLASE-LIKE, TYPE 3"/>
    <property type="match status" value="1"/>
</dbReference>
<dbReference type="GO" id="GO:0016791">
    <property type="term" value="F:phosphatase activity"/>
    <property type="evidence" value="ECO:0007669"/>
    <property type="project" value="TreeGrafter"/>
</dbReference>
<evidence type="ECO:0000313" key="2">
    <source>
        <dbReference type="EMBL" id="CAB4619167.1"/>
    </source>
</evidence>
<dbReference type="InterPro" id="IPR036412">
    <property type="entry name" value="HAD-like_sf"/>
</dbReference>
<protein>
    <submittedName>
        <fullName evidence="3">Unannotated protein</fullName>
    </submittedName>
</protein>
<dbReference type="Gene3D" id="3.30.1240.10">
    <property type="match status" value="1"/>
</dbReference>